<dbReference type="SUPFAM" id="SSF109604">
    <property type="entry name" value="HD-domain/PDEase-like"/>
    <property type="match status" value="1"/>
</dbReference>
<reference evidence="4 5" key="1">
    <citation type="submission" date="2019-02" db="EMBL/GenBank/DDBJ databases">
        <title>Deep-cultivation of Planctomycetes and their phenomic and genomic characterization uncovers novel biology.</title>
        <authorList>
            <person name="Wiegand S."/>
            <person name="Jogler M."/>
            <person name="Boedeker C."/>
            <person name="Pinto D."/>
            <person name="Vollmers J."/>
            <person name="Rivas-Marin E."/>
            <person name="Kohn T."/>
            <person name="Peeters S.H."/>
            <person name="Heuer A."/>
            <person name="Rast P."/>
            <person name="Oberbeckmann S."/>
            <person name="Bunk B."/>
            <person name="Jeske O."/>
            <person name="Meyerdierks A."/>
            <person name="Storesund J.E."/>
            <person name="Kallscheuer N."/>
            <person name="Luecker S."/>
            <person name="Lage O.M."/>
            <person name="Pohl T."/>
            <person name="Merkel B.J."/>
            <person name="Hornburger P."/>
            <person name="Mueller R.-W."/>
            <person name="Bruemmer F."/>
            <person name="Labrenz M."/>
            <person name="Spormann A.M."/>
            <person name="Op den Camp H."/>
            <person name="Overmann J."/>
            <person name="Amann R."/>
            <person name="Jetten M.S.M."/>
            <person name="Mascher T."/>
            <person name="Medema M.H."/>
            <person name="Devos D.P."/>
            <person name="Kaster A.-K."/>
            <person name="Ovreas L."/>
            <person name="Rohde M."/>
            <person name="Galperin M.Y."/>
            <person name="Jogler C."/>
        </authorList>
    </citation>
    <scope>NUCLEOTIDE SEQUENCE [LARGE SCALE GENOMIC DNA]</scope>
    <source>
        <strain evidence="4 5">Pan216</strain>
    </source>
</reference>
<dbReference type="GO" id="GO:0031125">
    <property type="term" value="P:rRNA 3'-end processing"/>
    <property type="evidence" value="ECO:0007669"/>
    <property type="project" value="TreeGrafter"/>
</dbReference>
<protein>
    <submittedName>
        <fullName evidence="4">3'-5' exoribonuclease YhaM</fullName>
        <ecNumber evidence="4">3.1.-.-</ecNumber>
    </submittedName>
</protein>
<dbReference type="InterPro" id="IPR006674">
    <property type="entry name" value="HD_domain"/>
</dbReference>
<dbReference type="InterPro" id="IPR050798">
    <property type="entry name" value="YhaM_exoribonuc/phosphodiest"/>
</dbReference>
<organism evidence="4 5">
    <name type="scientific">Kolteria novifilia</name>
    <dbReference type="NCBI Taxonomy" id="2527975"/>
    <lineage>
        <taxon>Bacteria</taxon>
        <taxon>Pseudomonadati</taxon>
        <taxon>Planctomycetota</taxon>
        <taxon>Planctomycetia</taxon>
        <taxon>Kolteriales</taxon>
        <taxon>Kolteriaceae</taxon>
        <taxon>Kolteria</taxon>
    </lineage>
</organism>
<dbReference type="Proteomes" id="UP000317093">
    <property type="component" value="Chromosome"/>
</dbReference>
<dbReference type="CDD" id="cd00077">
    <property type="entry name" value="HDc"/>
    <property type="match status" value="1"/>
</dbReference>
<evidence type="ECO:0000313" key="5">
    <source>
        <dbReference type="Proteomes" id="UP000317093"/>
    </source>
</evidence>
<evidence type="ECO:0000259" key="2">
    <source>
        <dbReference type="Pfam" id="PF01336"/>
    </source>
</evidence>
<dbReference type="InterPro" id="IPR012340">
    <property type="entry name" value="NA-bd_OB-fold"/>
</dbReference>
<dbReference type="CDD" id="cd04492">
    <property type="entry name" value="YhaM_OBF_like"/>
    <property type="match status" value="1"/>
</dbReference>
<evidence type="ECO:0000259" key="3">
    <source>
        <dbReference type="Pfam" id="PF01966"/>
    </source>
</evidence>
<keyword evidence="1 4" id="KW-0378">Hydrolase</keyword>
<dbReference type="Gene3D" id="1.10.3210.10">
    <property type="entry name" value="Hypothetical protein af1432"/>
    <property type="match status" value="1"/>
</dbReference>
<dbReference type="InterPro" id="IPR006675">
    <property type="entry name" value="HDIG_dom"/>
</dbReference>
<dbReference type="InterPro" id="IPR003607">
    <property type="entry name" value="HD/PDEase_dom"/>
</dbReference>
<gene>
    <name evidence="4" type="primary">yhaM_2</name>
    <name evidence="4" type="ORF">Pan216_49260</name>
</gene>
<proteinExistence type="predicted"/>
<dbReference type="SUPFAM" id="SSF50249">
    <property type="entry name" value="Nucleic acid-binding proteins"/>
    <property type="match status" value="1"/>
</dbReference>
<accession>A0A518BAN8</accession>
<dbReference type="GO" id="GO:0016787">
    <property type="term" value="F:hydrolase activity"/>
    <property type="evidence" value="ECO:0007669"/>
    <property type="project" value="UniProtKB-KW"/>
</dbReference>
<evidence type="ECO:0000313" key="4">
    <source>
        <dbReference type="EMBL" id="QDU64038.1"/>
    </source>
</evidence>
<dbReference type="GO" id="GO:0003676">
    <property type="term" value="F:nucleic acid binding"/>
    <property type="evidence" value="ECO:0007669"/>
    <property type="project" value="InterPro"/>
</dbReference>
<keyword evidence="5" id="KW-1185">Reference proteome</keyword>
<evidence type="ECO:0000256" key="1">
    <source>
        <dbReference type="ARBA" id="ARBA00022801"/>
    </source>
</evidence>
<dbReference type="RefSeq" id="WP_145261958.1">
    <property type="nucleotide sequence ID" value="NZ_CP036279.1"/>
</dbReference>
<dbReference type="EC" id="3.1.-.-" evidence="4"/>
<dbReference type="PANTHER" id="PTHR37294:SF1">
    <property type="entry name" value="3'-5' EXORIBONUCLEASE YHAM"/>
    <property type="match status" value="1"/>
</dbReference>
<dbReference type="PANTHER" id="PTHR37294">
    <property type="entry name" value="3'-5' EXORIBONUCLEASE YHAM"/>
    <property type="match status" value="1"/>
</dbReference>
<dbReference type="Pfam" id="PF01336">
    <property type="entry name" value="tRNA_anti-codon"/>
    <property type="match status" value="1"/>
</dbReference>
<dbReference type="Pfam" id="PF01966">
    <property type="entry name" value="HD"/>
    <property type="match status" value="1"/>
</dbReference>
<dbReference type="Gene3D" id="2.40.50.140">
    <property type="entry name" value="Nucleic acid-binding proteins"/>
    <property type="match status" value="1"/>
</dbReference>
<dbReference type="KEGG" id="knv:Pan216_49260"/>
<dbReference type="NCBIfam" id="TIGR00277">
    <property type="entry name" value="HDIG"/>
    <property type="match status" value="1"/>
</dbReference>
<dbReference type="EMBL" id="CP036279">
    <property type="protein sequence ID" value="QDU64038.1"/>
    <property type="molecule type" value="Genomic_DNA"/>
</dbReference>
<dbReference type="InterPro" id="IPR004365">
    <property type="entry name" value="NA-bd_OB_tRNA"/>
</dbReference>
<dbReference type="AlphaFoldDB" id="A0A518BAN8"/>
<feature type="domain" description="HD" evidence="3">
    <location>
        <begin position="163"/>
        <end position="286"/>
    </location>
</feature>
<feature type="domain" description="OB" evidence="2">
    <location>
        <begin position="25"/>
        <end position="88"/>
    </location>
</feature>
<name>A0A518BAN8_9BACT</name>
<sequence>MTRCYVRDLVDGDAVDRVLLVRDKQVRANRNGNLYLQFNLDDRTGTIAARYWNSSESETRAFEPGDFLSVRGKVQTFQGQLQLIVNAFRRCDPDTVDAADFIPTTEKNVDAMMNRVRGYLERIGDPTMQAIARSFLMDDEFMQKFMRAPAGIRNHHAYVGGLLEHVTTLLDIHERISDLYPDLDHDLLRLGILLHDVGKVRELAFDRVFSYTDVGEMIGHLVLGVEMLDEKLPVAEDLLGEPLSQEVVCRIKHLILSHHGTYEFGSPRLPMTPEAIALHHLDNLDAKVHGYVHMIREDANPGSAWTAYDPSMRRRLYKGPLAHTGSSSLHENPDSAK</sequence>
<dbReference type="OrthoDB" id="9778453at2"/>